<dbReference type="AlphaFoldDB" id="A0A1W9YWC9"/>
<evidence type="ECO:0000313" key="3">
    <source>
        <dbReference type="Proteomes" id="UP000192366"/>
    </source>
</evidence>
<sequence length="248" mass="27664">MKLKPKPAVIAVALFGFGVFAAVWAVIWLSRNSYLTAAVMLGLALWAFGFAYYFIYATSGRSTPRRSVGSGAILLRPPSSLDTVFVVATAATTVTATLFLVFNTLGMLDYVPTGVERSMAYTGSVFLLLFGIPTLFRIIKHGGGGHLRLSPAGFEVWNGQWGTYKQGPWSDVEDILDHQPKRKKSFHDVIVFILPEGRSIMLVADAIMGDSNSLRRWVRFYWQHPEHRDELADSRGLRRLDEQDFSVD</sequence>
<feature type="transmembrane region" description="Helical" evidence="1">
    <location>
        <begin position="7"/>
        <end position="28"/>
    </location>
</feature>
<dbReference type="Proteomes" id="UP000192366">
    <property type="component" value="Unassembled WGS sequence"/>
</dbReference>
<name>A0A1W9YWC9_MYCBA</name>
<evidence type="ECO:0000313" key="2">
    <source>
        <dbReference type="EMBL" id="ORA04060.1"/>
    </source>
</evidence>
<dbReference type="STRING" id="564198.BST17_16395"/>
<evidence type="ECO:0000256" key="1">
    <source>
        <dbReference type="SAM" id="Phobius"/>
    </source>
</evidence>
<keyword evidence="3" id="KW-1185">Reference proteome</keyword>
<feature type="transmembrane region" description="Helical" evidence="1">
    <location>
        <begin position="84"/>
        <end position="108"/>
    </location>
</feature>
<keyword evidence="1" id="KW-0472">Membrane</keyword>
<dbReference type="EMBL" id="MVHJ01000012">
    <property type="protein sequence ID" value="ORA04060.1"/>
    <property type="molecule type" value="Genomic_DNA"/>
</dbReference>
<keyword evidence="1" id="KW-1133">Transmembrane helix</keyword>
<feature type="transmembrane region" description="Helical" evidence="1">
    <location>
        <begin position="120"/>
        <end position="139"/>
    </location>
</feature>
<gene>
    <name evidence="2" type="ORF">BST17_16395</name>
</gene>
<proteinExistence type="predicted"/>
<accession>A0A1W9YWC9</accession>
<keyword evidence="1" id="KW-0812">Transmembrane</keyword>
<reference evidence="2 3" key="1">
    <citation type="submission" date="2017-02" db="EMBL/GenBank/DDBJ databases">
        <title>The new phylogeny of genus Mycobacterium.</title>
        <authorList>
            <person name="Tortoli E."/>
            <person name="Trovato A."/>
            <person name="Cirillo D.M."/>
        </authorList>
    </citation>
    <scope>NUCLEOTIDE SEQUENCE [LARGE SCALE GENOMIC DNA]</scope>
    <source>
        <strain evidence="2 3">DSM 45578</strain>
    </source>
</reference>
<comment type="caution">
    <text evidence="2">The sequence shown here is derived from an EMBL/GenBank/DDBJ whole genome shotgun (WGS) entry which is preliminary data.</text>
</comment>
<organism evidence="2 3">
    <name type="scientific">Mycolicibacterium bacteremicum</name>
    <name type="common">Mycobacterium bacteremicum</name>
    <dbReference type="NCBI Taxonomy" id="564198"/>
    <lineage>
        <taxon>Bacteria</taxon>
        <taxon>Bacillati</taxon>
        <taxon>Actinomycetota</taxon>
        <taxon>Actinomycetes</taxon>
        <taxon>Mycobacteriales</taxon>
        <taxon>Mycobacteriaceae</taxon>
        <taxon>Mycolicibacterium</taxon>
    </lineage>
</organism>
<feature type="transmembrane region" description="Helical" evidence="1">
    <location>
        <begin position="34"/>
        <end position="56"/>
    </location>
</feature>
<dbReference type="RefSeq" id="WP_234807697.1">
    <property type="nucleotide sequence ID" value="NZ_JACKVM010000014.1"/>
</dbReference>
<protein>
    <submittedName>
        <fullName evidence="2">Uncharacterized protein</fullName>
    </submittedName>
</protein>